<dbReference type="GO" id="GO:0016616">
    <property type="term" value="F:oxidoreductase activity, acting on the CH-OH group of donors, NAD or NADP as acceptor"/>
    <property type="evidence" value="ECO:0007669"/>
    <property type="project" value="InterPro"/>
</dbReference>
<evidence type="ECO:0000256" key="4">
    <source>
        <dbReference type="RuleBase" id="RU003719"/>
    </source>
</evidence>
<dbReference type="EMBL" id="CBAT010000193">
    <property type="protein sequence ID" value="CCZ87915.1"/>
    <property type="molecule type" value="Genomic_DNA"/>
</dbReference>
<reference evidence="7" key="1">
    <citation type="submission" date="2012-11" db="EMBL/GenBank/DDBJ databases">
        <title>Dependencies among metagenomic species, viruses, plasmids and units of genetic variation.</title>
        <authorList>
            <person name="Nielsen H.B."/>
            <person name="Almeida M."/>
            <person name="Juncker A.S."/>
            <person name="Rasmussen S."/>
            <person name="Li J."/>
            <person name="Sunagawa S."/>
            <person name="Plichta D."/>
            <person name="Gautier L."/>
            <person name="Le Chatelier E."/>
            <person name="Peletier E."/>
            <person name="Bonde I."/>
            <person name="Nielsen T."/>
            <person name="Manichanh C."/>
            <person name="Arumugam M."/>
            <person name="Batto J."/>
            <person name="Santos M.B.Q.D."/>
            <person name="Blom N."/>
            <person name="Borruel N."/>
            <person name="Burgdorf K.S."/>
            <person name="Boumezbeur F."/>
            <person name="Casellas F."/>
            <person name="Dore J."/>
            <person name="Guarner F."/>
            <person name="Hansen T."/>
            <person name="Hildebrand F."/>
            <person name="Kaas R.S."/>
            <person name="Kennedy S."/>
            <person name="Kristiansen K."/>
            <person name="Kultima J.R."/>
            <person name="Leonard P."/>
            <person name="Levenez F."/>
            <person name="Lund O."/>
            <person name="Moumen B."/>
            <person name="Le Paslier D."/>
            <person name="Pons N."/>
            <person name="Pedersen O."/>
            <person name="Prifti E."/>
            <person name="Qin J."/>
            <person name="Raes J."/>
            <person name="Tap J."/>
            <person name="Tims S."/>
            <person name="Ussery D.W."/>
            <person name="Yamada T."/>
            <person name="MetaHit consortium"/>
            <person name="Renault P."/>
            <person name="Sicheritz-Ponten T."/>
            <person name="Bork P."/>
            <person name="Wang J."/>
            <person name="Brunak S."/>
            <person name="Ehrlich S.D."/>
        </authorList>
    </citation>
    <scope>NUCLEOTIDE SEQUENCE [LARGE SCALE GENOMIC DNA]</scope>
</reference>
<dbReference type="AlphaFoldDB" id="R5VC46"/>
<evidence type="ECO:0008006" key="9">
    <source>
        <dbReference type="Google" id="ProtNLM"/>
    </source>
</evidence>
<dbReference type="InterPro" id="IPR006140">
    <property type="entry name" value="D-isomer_DH_NAD-bd"/>
</dbReference>
<dbReference type="Pfam" id="PF00389">
    <property type="entry name" value="2-Hacid_dh"/>
    <property type="match status" value="1"/>
</dbReference>
<protein>
    <recommendedName>
        <fullName evidence="9">Dihydrofolate reductase</fullName>
    </recommendedName>
</protein>
<evidence type="ECO:0000256" key="1">
    <source>
        <dbReference type="ARBA" id="ARBA00005854"/>
    </source>
</evidence>
<evidence type="ECO:0000259" key="5">
    <source>
        <dbReference type="Pfam" id="PF00389"/>
    </source>
</evidence>
<accession>R5VC46</accession>
<dbReference type="Proteomes" id="UP000018372">
    <property type="component" value="Unassembled WGS sequence"/>
</dbReference>
<comment type="caution">
    <text evidence="7">The sequence shown here is derived from an EMBL/GenBank/DDBJ whole genome shotgun (WGS) entry which is preliminary data.</text>
</comment>
<feature type="domain" description="D-isomer specific 2-hydroxyacid dehydrogenase NAD-binding" evidence="6">
    <location>
        <begin position="203"/>
        <end position="344"/>
    </location>
</feature>
<dbReference type="Gene3D" id="3.40.50.720">
    <property type="entry name" value="NAD(P)-binding Rossmann-like Domain"/>
    <property type="match status" value="2"/>
</dbReference>
<dbReference type="InterPro" id="IPR006139">
    <property type="entry name" value="D-isomer_2_OHA_DH_cat_dom"/>
</dbReference>
<gene>
    <name evidence="7" type="ORF">BN536_00231</name>
</gene>
<keyword evidence="3" id="KW-0520">NAD</keyword>
<proteinExistence type="inferred from homology"/>
<dbReference type="InterPro" id="IPR050418">
    <property type="entry name" value="D-iso_2-hydroxyacid_DH_PdxB"/>
</dbReference>
<keyword evidence="2 4" id="KW-0560">Oxidoreductase</keyword>
<dbReference type="PANTHER" id="PTHR43761">
    <property type="entry name" value="D-ISOMER SPECIFIC 2-HYDROXYACID DEHYDROGENASE FAMILY PROTEIN (AFU_ORTHOLOGUE AFUA_1G13630)"/>
    <property type="match status" value="1"/>
</dbReference>
<name>R5VC46_9BACT</name>
<dbReference type="SUPFAM" id="SSF52283">
    <property type="entry name" value="Formate/glycerate dehydrogenase catalytic domain-like"/>
    <property type="match status" value="1"/>
</dbReference>
<dbReference type="InterPro" id="IPR036291">
    <property type="entry name" value="NAD(P)-bd_dom_sf"/>
</dbReference>
<feature type="domain" description="D-isomer specific 2-hydroxyacid dehydrogenase catalytic" evidence="5">
    <location>
        <begin position="80"/>
        <end position="368"/>
    </location>
</feature>
<dbReference type="GO" id="GO:0051287">
    <property type="term" value="F:NAD binding"/>
    <property type="evidence" value="ECO:0007669"/>
    <property type="project" value="InterPro"/>
</dbReference>
<evidence type="ECO:0000313" key="7">
    <source>
        <dbReference type="EMBL" id="CCZ87915.1"/>
    </source>
</evidence>
<evidence type="ECO:0000256" key="2">
    <source>
        <dbReference type="ARBA" id="ARBA00023002"/>
    </source>
</evidence>
<organism evidence="7 8">
    <name type="scientific">Phocaeicola plebeius CAG:211</name>
    <dbReference type="NCBI Taxonomy" id="1263052"/>
    <lineage>
        <taxon>Bacteria</taxon>
        <taxon>Pseudomonadati</taxon>
        <taxon>Bacteroidota</taxon>
        <taxon>Bacteroidia</taxon>
        <taxon>Bacteroidales</taxon>
        <taxon>Bacteroidaceae</taxon>
        <taxon>Phocaeicola</taxon>
    </lineage>
</organism>
<evidence type="ECO:0000313" key="8">
    <source>
        <dbReference type="Proteomes" id="UP000018372"/>
    </source>
</evidence>
<dbReference type="PANTHER" id="PTHR43761:SF1">
    <property type="entry name" value="D-ISOMER SPECIFIC 2-HYDROXYACID DEHYDROGENASE CATALYTIC DOMAIN-CONTAINING PROTEIN-RELATED"/>
    <property type="match status" value="1"/>
</dbReference>
<sequence>MYLCFVLNALVFEMKYTYVLWQIQVRLKEYLRGSDSNWFAIFFHKTLRIFLAALSGFMYFRMNNLHKEDMNFKKIVAVDETLLNEAALKQLKTIGEEVVVYHDFPTEEEEVIRRIGNADCLLVSFRTPIRRSVLDACPNIRYIGMCCTLYNPESSNVDVIEARKRGITVLGVKDYGDEGVVEYVVSELVRLLHGFGNVRWLEESTELTGRKVGIIGLGKTGGMIAEAMRFFGAEVLYYSRTRKPEAEAKGIAYRPLADLLTEAEIICTCLPRNNYLLGEPEFALMGDRKILVNTSVGPTFEVDALKKWLGTCKHSYYLCDATGMGVARDALKDIPNVLYTPYISGKSIQSVERLSQKALVNIRTFLSEAPQV</sequence>
<dbReference type="SUPFAM" id="SSF51735">
    <property type="entry name" value="NAD(P)-binding Rossmann-fold domains"/>
    <property type="match status" value="1"/>
</dbReference>
<dbReference type="CDD" id="cd12170">
    <property type="entry name" value="2-Hacid_dh_9"/>
    <property type="match status" value="1"/>
</dbReference>
<evidence type="ECO:0000256" key="3">
    <source>
        <dbReference type="ARBA" id="ARBA00023027"/>
    </source>
</evidence>
<comment type="similarity">
    <text evidence="1 4">Belongs to the D-isomer specific 2-hydroxyacid dehydrogenase family.</text>
</comment>
<evidence type="ECO:0000259" key="6">
    <source>
        <dbReference type="Pfam" id="PF02826"/>
    </source>
</evidence>
<dbReference type="Pfam" id="PF02826">
    <property type="entry name" value="2-Hacid_dh_C"/>
    <property type="match status" value="1"/>
</dbReference>